<dbReference type="EMBL" id="NHRY01000216">
    <property type="protein sequence ID" value="PPQ30170.1"/>
    <property type="molecule type" value="Genomic_DNA"/>
</dbReference>
<dbReference type="InterPro" id="IPR014710">
    <property type="entry name" value="RmlC-like_jellyroll"/>
</dbReference>
<gene>
    <name evidence="1" type="ORF">CCS01_19950</name>
</gene>
<dbReference type="RefSeq" id="WP_104520576.1">
    <property type="nucleotide sequence ID" value="NZ_NHRY01000216.1"/>
</dbReference>
<dbReference type="OrthoDB" id="6958049at2"/>
<accession>A0A2S6N6D3</accession>
<evidence type="ECO:0000313" key="1">
    <source>
        <dbReference type="EMBL" id="PPQ30170.1"/>
    </source>
</evidence>
<sequence>MTLLAPAETARANRRRGTAADGVTFWHTLYLGTTRYNMVPGTPDPAPDALFPMAFLVEQDPGSTAQAHYHQQDQFQLVVGGHATLGLHEVRPVTVHFTGAHTAYGPIRASADEGVWYFTLRNGFDPGARFMAMPQNRVALRAIPDRRHREAVAGPLAAPSAATETLLGPEPDGMAAWRYSLAAGDTVTGPDPAAGRGQYWVVTRGSLDHDGATLPAMSCAFVYPDDAPFQAAAGADGAEVVAMQFPLHRS</sequence>
<name>A0A2S6N6D3_RHOGL</name>
<evidence type="ECO:0000313" key="2">
    <source>
        <dbReference type="Proteomes" id="UP000239724"/>
    </source>
</evidence>
<proteinExistence type="predicted"/>
<dbReference type="SUPFAM" id="SSF51182">
    <property type="entry name" value="RmlC-like cupins"/>
    <property type="match status" value="1"/>
</dbReference>
<keyword evidence="2" id="KW-1185">Reference proteome</keyword>
<dbReference type="Gene3D" id="2.60.120.10">
    <property type="entry name" value="Jelly Rolls"/>
    <property type="match status" value="1"/>
</dbReference>
<reference evidence="1 2" key="1">
    <citation type="journal article" date="2018" name="Arch. Microbiol.">
        <title>New insights into the metabolic potential of the phototrophic purple bacterium Rhodopila globiformis DSM 161(T) from its draft genome sequence and evidence for a vanadium-dependent nitrogenase.</title>
        <authorList>
            <person name="Imhoff J.F."/>
            <person name="Rahn T."/>
            <person name="Kunzel S."/>
            <person name="Neulinger S.C."/>
        </authorList>
    </citation>
    <scope>NUCLEOTIDE SEQUENCE [LARGE SCALE GENOMIC DNA]</scope>
    <source>
        <strain evidence="1 2">DSM 161</strain>
    </source>
</reference>
<dbReference type="Proteomes" id="UP000239724">
    <property type="component" value="Unassembled WGS sequence"/>
</dbReference>
<dbReference type="InterPro" id="IPR011051">
    <property type="entry name" value="RmlC_Cupin_sf"/>
</dbReference>
<comment type="caution">
    <text evidence="1">The sequence shown here is derived from an EMBL/GenBank/DDBJ whole genome shotgun (WGS) entry which is preliminary data.</text>
</comment>
<protein>
    <recommendedName>
        <fullName evidence="3">Cupin domain-containing protein</fullName>
    </recommendedName>
</protein>
<organism evidence="1 2">
    <name type="scientific">Rhodopila globiformis</name>
    <name type="common">Rhodopseudomonas globiformis</name>
    <dbReference type="NCBI Taxonomy" id="1071"/>
    <lineage>
        <taxon>Bacteria</taxon>
        <taxon>Pseudomonadati</taxon>
        <taxon>Pseudomonadota</taxon>
        <taxon>Alphaproteobacteria</taxon>
        <taxon>Acetobacterales</taxon>
        <taxon>Acetobacteraceae</taxon>
        <taxon>Rhodopila</taxon>
    </lineage>
</organism>
<dbReference type="AlphaFoldDB" id="A0A2S6N6D3"/>
<evidence type="ECO:0008006" key="3">
    <source>
        <dbReference type="Google" id="ProtNLM"/>
    </source>
</evidence>